<keyword evidence="1" id="KW-0732">Signal</keyword>
<dbReference type="AlphaFoldDB" id="A0A9W4T8K7"/>
<gene>
    <name evidence="2" type="ORF">FWILDA_LOCUS17459</name>
</gene>
<name>A0A9W4T8K7_9GLOM</name>
<reference evidence="2" key="1">
    <citation type="submission" date="2022-08" db="EMBL/GenBank/DDBJ databases">
        <authorList>
            <person name="Kallberg Y."/>
            <person name="Tangrot J."/>
            <person name="Rosling A."/>
        </authorList>
    </citation>
    <scope>NUCLEOTIDE SEQUENCE</scope>
    <source>
        <strain evidence="2">Wild A</strain>
    </source>
</reference>
<feature type="non-terminal residue" evidence="2">
    <location>
        <position position="1"/>
    </location>
</feature>
<comment type="caution">
    <text evidence="2">The sequence shown here is derived from an EMBL/GenBank/DDBJ whole genome shotgun (WGS) entry which is preliminary data.</text>
</comment>
<proteinExistence type="predicted"/>
<evidence type="ECO:0000313" key="3">
    <source>
        <dbReference type="Proteomes" id="UP001153678"/>
    </source>
</evidence>
<feature type="signal peptide" evidence="1">
    <location>
        <begin position="1"/>
        <end position="19"/>
    </location>
</feature>
<dbReference type="EMBL" id="CAMKVN010013825">
    <property type="protein sequence ID" value="CAI2196201.1"/>
    <property type="molecule type" value="Genomic_DNA"/>
</dbReference>
<feature type="non-terminal residue" evidence="2">
    <location>
        <position position="65"/>
    </location>
</feature>
<feature type="chain" id="PRO_5040958219" evidence="1">
    <location>
        <begin position="20"/>
        <end position="65"/>
    </location>
</feature>
<evidence type="ECO:0000313" key="2">
    <source>
        <dbReference type="EMBL" id="CAI2196201.1"/>
    </source>
</evidence>
<keyword evidence="3" id="KW-1185">Reference proteome</keyword>
<dbReference type="Proteomes" id="UP001153678">
    <property type="component" value="Unassembled WGS sequence"/>
</dbReference>
<protein>
    <submittedName>
        <fullName evidence="2">7918_t:CDS:1</fullName>
    </submittedName>
</protein>
<evidence type="ECO:0000256" key="1">
    <source>
        <dbReference type="SAM" id="SignalP"/>
    </source>
</evidence>
<accession>A0A9W4T8K7</accession>
<organism evidence="2 3">
    <name type="scientific">Funneliformis geosporum</name>
    <dbReference type="NCBI Taxonomy" id="1117311"/>
    <lineage>
        <taxon>Eukaryota</taxon>
        <taxon>Fungi</taxon>
        <taxon>Fungi incertae sedis</taxon>
        <taxon>Mucoromycota</taxon>
        <taxon>Glomeromycotina</taxon>
        <taxon>Glomeromycetes</taxon>
        <taxon>Glomerales</taxon>
        <taxon>Glomeraceae</taxon>
        <taxon>Funneliformis</taxon>
    </lineage>
</organism>
<sequence>KFATKIFVLTLLLMLQKSGNQLLQKTAGCLITANIIPVNEETSDRTGTIYLDNYHTFGKNETRSV</sequence>